<dbReference type="Proteomes" id="UP000830326">
    <property type="component" value="Chromosome"/>
</dbReference>
<dbReference type="InterPro" id="IPR042088">
    <property type="entry name" value="OligoPept_F_C"/>
</dbReference>
<reference evidence="1" key="1">
    <citation type="submission" date="2022-04" db="EMBL/GenBank/DDBJ databases">
        <title>Halobacillus sp. isolated from saltern.</title>
        <authorList>
            <person name="Won M."/>
            <person name="Lee C.-M."/>
            <person name="Woen H.-Y."/>
            <person name="Kwon S.-W."/>
        </authorList>
    </citation>
    <scope>NUCLEOTIDE SEQUENCE</scope>
    <source>
        <strain evidence="1">SSHM10-5</strain>
    </source>
</reference>
<gene>
    <name evidence="1" type="ORF">MUO15_07250</name>
</gene>
<organism evidence="1 2">
    <name type="scientific">Halobacillus amylolyticus</name>
    <dbReference type="NCBI Taxonomy" id="2932259"/>
    <lineage>
        <taxon>Bacteria</taxon>
        <taxon>Bacillati</taxon>
        <taxon>Bacillota</taxon>
        <taxon>Bacilli</taxon>
        <taxon>Bacillales</taxon>
        <taxon>Bacillaceae</taxon>
        <taxon>Halobacillus</taxon>
    </lineage>
</organism>
<name>A0ABY4HHE0_9BACI</name>
<dbReference type="Gene3D" id="1.10.1370.20">
    <property type="entry name" value="Oligoendopeptidase f, C-terminal domain"/>
    <property type="match status" value="1"/>
</dbReference>
<sequence>MAETASTFTENLVIDAAISNAKGEEKLSLLKMKTTNGFKISDYDASHVRI</sequence>
<evidence type="ECO:0000313" key="2">
    <source>
        <dbReference type="Proteomes" id="UP000830326"/>
    </source>
</evidence>
<dbReference type="EMBL" id="CP095075">
    <property type="protein sequence ID" value="UOR13275.1"/>
    <property type="molecule type" value="Genomic_DNA"/>
</dbReference>
<protein>
    <submittedName>
        <fullName evidence="1">Uncharacterized protein</fullName>
    </submittedName>
</protein>
<evidence type="ECO:0000313" key="1">
    <source>
        <dbReference type="EMBL" id="UOR13275.1"/>
    </source>
</evidence>
<dbReference type="RefSeq" id="WP_245034800.1">
    <property type="nucleotide sequence ID" value="NZ_CP095075.1"/>
</dbReference>
<keyword evidence="2" id="KW-1185">Reference proteome</keyword>
<proteinExistence type="predicted"/>
<accession>A0ABY4HHE0</accession>